<feature type="binding site" evidence="8">
    <location>
        <position position="434"/>
    </location>
    <ligand>
        <name>substrate</name>
    </ligand>
</feature>
<keyword evidence="3" id="KW-0136">Cellulose degradation</keyword>
<sequence>MAVHNADAGLAASVQNLAGRLRPDFTLGVAAAAFQIEGALAADGRGPSGWDAFAATPGNILNGHSPEVACDHYNRVPEDVALMHELGIDSYRFSISWPRIHPEGHGAANPRGLDFYDRLVDLLLAAGISPMATLYHWDTPLPLERHGGWMNRATAERFAEYAAAAGKRLGDRGAQWVTLNEPVSVTLNGYALGVHAPGRDLLFKALPSVHHQLLGHGLAVQALRAAGVAGTIGVTNLHSPVRPATRRLADRLLAKVCDLVLNRIYADPILLGRYPAPPLAARPWFRFLSRTSDDDLRLISQPLDFYGVNYYYPVRVAAGQGPTDTPAGNAQAMARVPFHLAAFPEYATTGFGWPVAPEHLGILLRELKDRYGAALPPVYITESGASFPEPEHVTGPIADSGRIDYLAHHLDQAMNATAPGGIADDVQLLGYFVWTFMDNFEWAAGYSQRFGLVHVDFETLKRTPKKSFYWLQALSRARARTA</sequence>
<dbReference type="GO" id="GO:0030245">
    <property type="term" value="P:cellulose catabolic process"/>
    <property type="evidence" value="ECO:0007669"/>
    <property type="project" value="UniProtKB-KW"/>
</dbReference>
<evidence type="ECO:0000313" key="10">
    <source>
        <dbReference type="EMBL" id="XCH12805.1"/>
    </source>
</evidence>
<dbReference type="GO" id="GO:0008422">
    <property type="term" value="F:beta-glucosidase activity"/>
    <property type="evidence" value="ECO:0007669"/>
    <property type="project" value="UniProtKB-EC"/>
</dbReference>
<dbReference type="EC" id="3.2.1.21" evidence="9"/>
<evidence type="ECO:0000256" key="2">
    <source>
        <dbReference type="ARBA" id="ARBA00022801"/>
    </source>
</evidence>
<dbReference type="Pfam" id="PF00232">
    <property type="entry name" value="Glyco_hydro_1"/>
    <property type="match status" value="1"/>
</dbReference>
<dbReference type="NCBIfam" id="TIGR03356">
    <property type="entry name" value="BGL"/>
    <property type="match status" value="1"/>
</dbReference>
<evidence type="ECO:0000256" key="9">
    <source>
        <dbReference type="RuleBase" id="RU361175"/>
    </source>
</evidence>
<feature type="active site" description="Proton donor" evidence="7">
    <location>
        <position position="181"/>
    </location>
</feature>
<dbReference type="InterPro" id="IPR001360">
    <property type="entry name" value="Glyco_hydro_1"/>
</dbReference>
<evidence type="ECO:0000256" key="8">
    <source>
        <dbReference type="PIRSR" id="PIRSR617736-2"/>
    </source>
</evidence>
<dbReference type="PANTHER" id="PTHR10353">
    <property type="entry name" value="GLYCOSYL HYDROLASE"/>
    <property type="match status" value="1"/>
</dbReference>
<protein>
    <recommendedName>
        <fullName evidence="9">Beta-glucosidase</fullName>
        <ecNumber evidence="9">3.2.1.21</ecNumber>
    </recommendedName>
</protein>
<dbReference type="PANTHER" id="PTHR10353:SF36">
    <property type="entry name" value="LP05116P"/>
    <property type="match status" value="1"/>
</dbReference>
<keyword evidence="4" id="KW-0119">Carbohydrate metabolism</keyword>
<accession>A0AAU8EV26</accession>
<evidence type="ECO:0000256" key="7">
    <source>
        <dbReference type="PIRSR" id="PIRSR617736-1"/>
    </source>
</evidence>
<proteinExistence type="inferred from homology"/>
<evidence type="ECO:0000256" key="6">
    <source>
        <dbReference type="ARBA" id="ARBA00023326"/>
    </source>
</evidence>
<feature type="binding site" evidence="8">
    <location>
        <position position="311"/>
    </location>
    <ligand>
        <name>substrate</name>
    </ligand>
</feature>
<organism evidence="10">
    <name type="scientific">Arthrobacter sp. K5</name>
    <dbReference type="NCBI Taxonomy" id="2839623"/>
    <lineage>
        <taxon>Bacteria</taxon>
        <taxon>Bacillati</taxon>
        <taxon>Actinomycetota</taxon>
        <taxon>Actinomycetes</taxon>
        <taxon>Micrococcales</taxon>
        <taxon>Micrococcaceae</taxon>
        <taxon>Arthrobacter</taxon>
    </lineage>
</organism>
<dbReference type="RefSeq" id="WP_353712735.1">
    <property type="nucleotide sequence ID" value="NZ_CP159279.1"/>
</dbReference>
<dbReference type="FunFam" id="3.20.20.80:FF:000004">
    <property type="entry name" value="Beta-glucosidase 6-phospho-beta-glucosidase"/>
    <property type="match status" value="1"/>
</dbReference>
<feature type="binding site" evidence="8">
    <location>
        <position position="35"/>
    </location>
    <ligand>
        <name>substrate</name>
    </ligand>
</feature>
<comment type="similarity">
    <text evidence="1 9">Belongs to the glycosyl hydrolase 1 family.</text>
</comment>
<feature type="binding site" evidence="8">
    <location>
        <begin position="441"/>
        <end position="442"/>
    </location>
    <ligand>
        <name>substrate</name>
    </ligand>
</feature>
<dbReference type="InterPro" id="IPR017736">
    <property type="entry name" value="Glyco_hydro_1_beta-glucosidase"/>
</dbReference>
<dbReference type="AlphaFoldDB" id="A0AAU8EV26"/>
<feature type="binding site" evidence="8">
    <location>
        <position position="136"/>
    </location>
    <ligand>
        <name>substrate</name>
    </ligand>
</feature>
<dbReference type="GO" id="GO:0005829">
    <property type="term" value="C:cytosol"/>
    <property type="evidence" value="ECO:0007669"/>
    <property type="project" value="TreeGrafter"/>
</dbReference>
<evidence type="ECO:0000256" key="5">
    <source>
        <dbReference type="ARBA" id="ARBA00023295"/>
    </source>
</evidence>
<dbReference type="Gene3D" id="3.20.20.80">
    <property type="entry name" value="Glycosidases"/>
    <property type="match status" value="1"/>
</dbReference>
<evidence type="ECO:0000256" key="1">
    <source>
        <dbReference type="ARBA" id="ARBA00010838"/>
    </source>
</evidence>
<dbReference type="InterPro" id="IPR017853">
    <property type="entry name" value="GH"/>
</dbReference>
<keyword evidence="5 9" id="KW-0326">Glycosidase</keyword>
<comment type="catalytic activity">
    <reaction evidence="9">
        <text>Hydrolysis of terminal, non-reducing beta-D-glucosyl residues with release of beta-D-glucose.</text>
        <dbReference type="EC" id="3.2.1.21"/>
    </reaction>
</comment>
<dbReference type="PRINTS" id="PR00131">
    <property type="entry name" value="GLHYDRLASE1"/>
</dbReference>
<evidence type="ECO:0000256" key="3">
    <source>
        <dbReference type="ARBA" id="ARBA00023001"/>
    </source>
</evidence>
<dbReference type="SUPFAM" id="SSF51445">
    <property type="entry name" value="(Trans)glycosidases"/>
    <property type="match status" value="1"/>
</dbReference>
<dbReference type="EMBL" id="CP159279">
    <property type="protein sequence ID" value="XCH12805.1"/>
    <property type="molecule type" value="Genomic_DNA"/>
</dbReference>
<reference evidence="10" key="1">
    <citation type="submission" date="2024-06" db="EMBL/GenBank/DDBJ databases">
        <title>Biodegradation of dimethachlon by Arthrobacter sp. K5: mechanistic insights and ecological implications.</title>
        <authorList>
            <person name="Hu S."/>
            <person name="Lu P."/>
        </authorList>
    </citation>
    <scope>NUCLEOTIDE SEQUENCE</scope>
    <source>
        <strain evidence="10">K5</strain>
    </source>
</reference>
<feature type="active site" description="Nucleophile" evidence="7">
    <location>
        <position position="382"/>
    </location>
</feature>
<keyword evidence="2 9" id="KW-0378">Hydrolase</keyword>
<feature type="binding site" evidence="8">
    <location>
        <position position="180"/>
    </location>
    <ligand>
        <name>substrate</name>
    </ligand>
</feature>
<keyword evidence="6" id="KW-0624">Polysaccharide degradation</keyword>
<name>A0AAU8EV26_9MICC</name>
<gene>
    <name evidence="10" type="ORF">ABRP34_07465</name>
</gene>
<evidence type="ECO:0000256" key="4">
    <source>
        <dbReference type="ARBA" id="ARBA00023277"/>
    </source>
</evidence>